<reference evidence="10 11" key="1">
    <citation type="submission" date="2024-01" db="EMBL/GenBank/DDBJ databases">
        <authorList>
            <person name="Waweru B."/>
        </authorList>
    </citation>
    <scope>NUCLEOTIDE SEQUENCE [LARGE SCALE GENOMIC DNA]</scope>
</reference>
<evidence type="ECO:0000256" key="4">
    <source>
        <dbReference type="ARBA" id="ARBA00023180"/>
    </source>
</evidence>
<comment type="catalytic activity">
    <reaction evidence="6">
        <text>L-seryl-[protein] + ATP = O-phospho-L-seryl-[protein] + ADP + H(+)</text>
        <dbReference type="Rhea" id="RHEA:17989"/>
        <dbReference type="Rhea" id="RHEA-COMP:9863"/>
        <dbReference type="Rhea" id="RHEA-COMP:11604"/>
        <dbReference type="ChEBI" id="CHEBI:15378"/>
        <dbReference type="ChEBI" id="CHEBI:29999"/>
        <dbReference type="ChEBI" id="CHEBI:30616"/>
        <dbReference type="ChEBI" id="CHEBI:83421"/>
        <dbReference type="ChEBI" id="CHEBI:456216"/>
        <dbReference type="EC" id="2.7.11.1"/>
    </reaction>
</comment>
<accession>A0AAV1S1U1</accession>
<name>A0AAV1S1U1_9ROSI</name>
<keyword evidence="3 7" id="KW-0732">Signal</keyword>
<feature type="domain" description="Wall-associated receptor kinase galacturonan-binding" evidence="8">
    <location>
        <begin position="38"/>
        <end position="101"/>
    </location>
</feature>
<dbReference type="InterPro" id="IPR032872">
    <property type="entry name" value="WAK_assoc_C"/>
</dbReference>
<evidence type="ECO:0000313" key="11">
    <source>
        <dbReference type="Proteomes" id="UP001314170"/>
    </source>
</evidence>
<dbReference type="GO" id="GO:0004674">
    <property type="term" value="F:protein serine/threonine kinase activity"/>
    <property type="evidence" value="ECO:0007669"/>
    <property type="project" value="UniProtKB-EC"/>
</dbReference>
<evidence type="ECO:0000256" key="1">
    <source>
        <dbReference type="ARBA" id="ARBA00004167"/>
    </source>
</evidence>
<evidence type="ECO:0000256" key="7">
    <source>
        <dbReference type="SAM" id="SignalP"/>
    </source>
</evidence>
<dbReference type="EMBL" id="CAWUPB010001161">
    <property type="protein sequence ID" value="CAK7344269.1"/>
    <property type="molecule type" value="Genomic_DNA"/>
</dbReference>
<evidence type="ECO:0000256" key="6">
    <source>
        <dbReference type="ARBA" id="ARBA00048679"/>
    </source>
</evidence>
<dbReference type="PANTHER" id="PTHR33138:SF11">
    <property type="entry name" value="KINASE-LIKE PROTEIN"/>
    <property type="match status" value="1"/>
</dbReference>
<dbReference type="GO" id="GO:0030247">
    <property type="term" value="F:polysaccharide binding"/>
    <property type="evidence" value="ECO:0007669"/>
    <property type="project" value="InterPro"/>
</dbReference>
<dbReference type="InterPro" id="IPR025287">
    <property type="entry name" value="WAK_GUB"/>
</dbReference>
<proteinExistence type="predicted"/>
<comment type="subcellular location">
    <subcellularLocation>
        <location evidence="1">Membrane</location>
        <topology evidence="1">Single-pass membrane protein</topology>
    </subcellularLocation>
</comment>
<evidence type="ECO:0000256" key="2">
    <source>
        <dbReference type="ARBA" id="ARBA00012513"/>
    </source>
</evidence>
<evidence type="ECO:0000256" key="5">
    <source>
        <dbReference type="ARBA" id="ARBA00047899"/>
    </source>
</evidence>
<evidence type="ECO:0000313" key="10">
    <source>
        <dbReference type="EMBL" id="CAK7344269.1"/>
    </source>
</evidence>
<keyword evidence="11" id="KW-1185">Reference proteome</keyword>
<evidence type="ECO:0000256" key="3">
    <source>
        <dbReference type="ARBA" id="ARBA00022729"/>
    </source>
</evidence>
<dbReference type="Pfam" id="PF14380">
    <property type="entry name" value="WAK_assoc"/>
    <property type="match status" value="1"/>
</dbReference>
<protein>
    <recommendedName>
        <fullName evidence="2">non-specific serine/threonine protein kinase</fullName>
        <ecNumber evidence="2">2.7.11.1</ecNumber>
    </recommendedName>
</protein>
<sequence>MNSSVFSLSPYLSVFVIVWLLFIQIPSSVSNNGLLTDCRNKFVCGNISADFPFWGTGRPPACGIPELELKCENDITKVIIDEVRYRVLDINPDRQILRIAREDYLVGFCPPQFANSTFNPMVFETVNGYTNLTFIYGCMAAPGNIPIPGVFTCKINQVNDQTGYLEVGATGPGRQCYGSVFVPVSVSDFTSSFVNRPALEQDLKTGFEVRWKVDKAACEECTNSSGVCGIEPVTNQTICYCPNKSTGSKTCLPVFSPTASPAIPGMNSSQFLMLHPS</sequence>
<feature type="domain" description="Wall-associated receptor kinase C-terminal" evidence="9">
    <location>
        <begin position="172"/>
        <end position="243"/>
    </location>
</feature>
<dbReference type="Pfam" id="PF13947">
    <property type="entry name" value="GUB_WAK_bind"/>
    <property type="match status" value="1"/>
</dbReference>
<comment type="catalytic activity">
    <reaction evidence="5">
        <text>L-threonyl-[protein] + ATP = O-phospho-L-threonyl-[protein] + ADP + H(+)</text>
        <dbReference type="Rhea" id="RHEA:46608"/>
        <dbReference type="Rhea" id="RHEA-COMP:11060"/>
        <dbReference type="Rhea" id="RHEA-COMP:11605"/>
        <dbReference type="ChEBI" id="CHEBI:15378"/>
        <dbReference type="ChEBI" id="CHEBI:30013"/>
        <dbReference type="ChEBI" id="CHEBI:30616"/>
        <dbReference type="ChEBI" id="CHEBI:61977"/>
        <dbReference type="ChEBI" id="CHEBI:456216"/>
        <dbReference type="EC" id="2.7.11.1"/>
    </reaction>
</comment>
<feature type="chain" id="PRO_5043572874" description="non-specific serine/threonine protein kinase" evidence="7">
    <location>
        <begin position="31"/>
        <end position="277"/>
    </location>
</feature>
<feature type="signal peptide" evidence="7">
    <location>
        <begin position="1"/>
        <end position="30"/>
    </location>
</feature>
<evidence type="ECO:0000259" key="8">
    <source>
        <dbReference type="Pfam" id="PF13947"/>
    </source>
</evidence>
<dbReference type="EC" id="2.7.11.1" evidence="2"/>
<keyword evidence="4" id="KW-0325">Glycoprotein</keyword>
<dbReference type="Proteomes" id="UP001314170">
    <property type="component" value="Unassembled WGS sequence"/>
</dbReference>
<dbReference type="AlphaFoldDB" id="A0AAV1S1U1"/>
<dbReference type="GO" id="GO:0016020">
    <property type="term" value="C:membrane"/>
    <property type="evidence" value="ECO:0007669"/>
    <property type="project" value="UniProtKB-SubCell"/>
</dbReference>
<dbReference type="PANTHER" id="PTHR33138">
    <property type="entry name" value="OS01G0690200 PROTEIN"/>
    <property type="match status" value="1"/>
</dbReference>
<organism evidence="10 11">
    <name type="scientific">Dovyalis caffra</name>
    <dbReference type="NCBI Taxonomy" id="77055"/>
    <lineage>
        <taxon>Eukaryota</taxon>
        <taxon>Viridiplantae</taxon>
        <taxon>Streptophyta</taxon>
        <taxon>Embryophyta</taxon>
        <taxon>Tracheophyta</taxon>
        <taxon>Spermatophyta</taxon>
        <taxon>Magnoliopsida</taxon>
        <taxon>eudicotyledons</taxon>
        <taxon>Gunneridae</taxon>
        <taxon>Pentapetalae</taxon>
        <taxon>rosids</taxon>
        <taxon>fabids</taxon>
        <taxon>Malpighiales</taxon>
        <taxon>Salicaceae</taxon>
        <taxon>Flacourtieae</taxon>
        <taxon>Dovyalis</taxon>
    </lineage>
</organism>
<comment type="caution">
    <text evidence="10">The sequence shown here is derived from an EMBL/GenBank/DDBJ whole genome shotgun (WGS) entry which is preliminary data.</text>
</comment>
<gene>
    <name evidence="10" type="ORF">DCAF_LOCUS17707</name>
</gene>
<evidence type="ECO:0000259" key="9">
    <source>
        <dbReference type="Pfam" id="PF14380"/>
    </source>
</evidence>